<keyword evidence="3" id="KW-1185">Reference proteome</keyword>
<evidence type="ECO:0000313" key="3">
    <source>
        <dbReference type="Proteomes" id="UP001628179"/>
    </source>
</evidence>
<sequence length="202" mass="23166">MVLDAQYPNATRAKVALLVVDGATTTGTWAQYFETIYDDKLAKQPDGQLGLYISDFLGPAGLPRAFCRPSTAEAAAGISRDPQVILTYERLRNIFLKARSIHQGTYQSGDYGEENTFTLVQDFERERAELERQCAKLERERAELERQCAKLERQHADSEHQRAELERQRAESEHQRAELERQRADEATRRIAALEEQLRLIQ</sequence>
<protein>
    <submittedName>
        <fullName evidence="2">Uncharacterized protein</fullName>
    </submittedName>
</protein>
<reference evidence="2 3" key="1">
    <citation type="submission" date="2024-09" db="EMBL/GenBank/DDBJ databases">
        <title>Itraconazole resistance in Madurella fahalii resulting from another homologue of gene encoding cytochrome P450 14-alpha sterol demethylase (CYP51).</title>
        <authorList>
            <person name="Yoshioka I."/>
            <person name="Fahal A.H."/>
            <person name="Kaneko S."/>
            <person name="Yaguchi T."/>
        </authorList>
    </citation>
    <scope>NUCLEOTIDE SEQUENCE [LARGE SCALE GENOMIC DNA]</scope>
    <source>
        <strain evidence="2 3">IFM 68171</strain>
    </source>
</reference>
<feature type="region of interest" description="Disordered" evidence="1">
    <location>
        <begin position="152"/>
        <end position="185"/>
    </location>
</feature>
<dbReference type="EMBL" id="BAAFSV010000001">
    <property type="protein sequence ID" value="GAB1312066.1"/>
    <property type="molecule type" value="Genomic_DNA"/>
</dbReference>
<organism evidence="2 3">
    <name type="scientific">Madurella fahalii</name>
    <dbReference type="NCBI Taxonomy" id="1157608"/>
    <lineage>
        <taxon>Eukaryota</taxon>
        <taxon>Fungi</taxon>
        <taxon>Dikarya</taxon>
        <taxon>Ascomycota</taxon>
        <taxon>Pezizomycotina</taxon>
        <taxon>Sordariomycetes</taxon>
        <taxon>Sordariomycetidae</taxon>
        <taxon>Sordariales</taxon>
        <taxon>Sordariales incertae sedis</taxon>
        <taxon>Madurella</taxon>
    </lineage>
</organism>
<proteinExistence type="predicted"/>
<dbReference type="RefSeq" id="XP_070913799.1">
    <property type="nucleotide sequence ID" value="XM_071057698.1"/>
</dbReference>
<evidence type="ECO:0000313" key="2">
    <source>
        <dbReference type="EMBL" id="GAB1312066.1"/>
    </source>
</evidence>
<dbReference type="Proteomes" id="UP001628179">
    <property type="component" value="Unassembled WGS sequence"/>
</dbReference>
<dbReference type="SUPFAM" id="SSF90257">
    <property type="entry name" value="Myosin rod fragments"/>
    <property type="match status" value="1"/>
</dbReference>
<dbReference type="Gene3D" id="1.20.5.340">
    <property type="match status" value="1"/>
</dbReference>
<name>A0ABQ0G2S8_9PEZI</name>
<comment type="caution">
    <text evidence="2">The sequence shown here is derived from an EMBL/GenBank/DDBJ whole genome shotgun (WGS) entry which is preliminary data.</text>
</comment>
<dbReference type="GeneID" id="98173021"/>
<gene>
    <name evidence="2" type="ORF">MFIFM68171_02276</name>
</gene>
<accession>A0ABQ0G2S8</accession>
<evidence type="ECO:0000256" key="1">
    <source>
        <dbReference type="SAM" id="MobiDB-lite"/>
    </source>
</evidence>